<feature type="region of interest" description="Disordered" evidence="8">
    <location>
        <begin position="1"/>
        <end position="20"/>
    </location>
</feature>
<evidence type="ECO:0000256" key="7">
    <source>
        <dbReference type="PROSITE-ProRule" id="PRU00339"/>
    </source>
</evidence>
<name>A0A2C9UM41_MANES</name>
<evidence type="ECO:0000256" key="6">
    <source>
        <dbReference type="ARBA" id="ARBA00025750"/>
    </source>
</evidence>
<dbReference type="PROSITE" id="PS50005">
    <property type="entry name" value="TPR"/>
    <property type="match status" value="1"/>
</dbReference>
<dbReference type="Proteomes" id="UP000091857">
    <property type="component" value="Chromosome 14"/>
</dbReference>
<feature type="region of interest" description="Disordered" evidence="8">
    <location>
        <begin position="347"/>
        <end position="367"/>
    </location>
</feature>
<keyword evidence="5" id="KW-0539">Nucleus</keyword>
<feature type="repeat" description="TPR" evidence="7">
    <location>
        <begin position="187"/>
        <end position="220"/>
    </location>
</feature>
<evidence type="ECO:0000256" key="1">
    <source>
        <dbReference type="ARBA" id="ARBA00004123"/>
    </source>
</evidence>
<feature type="compositionally biased region" description="Basic and acidic residues" evidence="8">
    <location>
        <begin position="280"/>
        <end position="289"/>
    </location>
</feature>
<dbReference type="GO" id="GO:0005634">
    <property type="term" value="C:nucleus"/>
    <property type="evidence" value="ECO:0007669"/>
    <property type="project" value="UniProtKB-SubCell"/>
</dbReference>
<accession>A0A2C9UM41</accession>
<comment type="similarity">
    <text evidence="6">Belongs to the MS5 protein family.</text>
</comment>
<dbReference type="InterPro" id="IPR011990">
    <property type="entry name" value="TPR-like_helical_dom_sf"/>
</dbReference>
<dbReference type="PANTHER" id="PTHR36326">
    <property type="entry name" value="PROTEIN POLLENLESS 3-LIKE 2"/>
    <property type="match status" value="1"/>
</dbReference>
<organism evidence="9 10">
    <name type="scientific">Manihot esculenta</name>
    <name type="common">Cassava</name>
    <name type="synonym">Jatropha manihot</name>
    <dbReference type="NCBI Taxonomy" id="3983"/>
    <lineage>
        <taxon>Eukaryota</taxon>
        <taxon>Viridiplantae</taxon>
        <taxon>Streptophyta</taxon>
        <taxon>Embryophyta</taxon>
        <taxon>Tracheophyta</taxon>
        <taxon>Spermatophyta</taxon>
        <taxon>Magnoliopsida</taxon>
        <taxon>eudicotyledons</taxon>
        <taxon>Gunneridae</taxon>
        <taxon>Pentapetalae</taxon>
        <taxon>rosids</taxon>
        <taxon>fabids</taxon>
        <taxon>Malpighiales</taxon>
        <taxon>Euphorbiaceae</taxon>
        <taxon>Crotonoideae</taxon>
        <taxon>Manihoteae</taxon>
        <taxon>Manihot</taxon>
    </lineage>
</organism>
<gene>
    <name evidence="9" type="ORF">MANES_14G124200v8</name>
</gene>
<sequence length="631" mass="70874">MWSHHENNIPARGFSTPPPSWKSPHCLAAMPMSERKSVSSGCKRDLFHVIHKVPAGDSPYVRAKHVQLIEKDPSRAISLFWAAINAGDRIDSALKDMAVVMKQLNRSDEAIEAIKSFRRLCPYDSQESIDNVLVELYKRSGRIEEEIEMLHLKLKNIEEGIAFGGKRTKTARSQGKKIQITVEQERSRILGNLAWAYLQHHDYGLAEQYYRKALSLEPDKNKQCNLAICLMHMNRIPEAKSLLQAVSDSCGSKQMDDSYAKSFERAVDILTELESKSVLKPAEEDKENQRSLASPLLSDKHDRGSYCGIHSEEQGNFISSSGKGPGLANKRMLDSPAAVLYTQPKRVMGRSDEEEQRRGVGWENDTVEKPSKNVSACIIRSLDGELLDPPAERNWREKSWTEVAQGKITGVTVPYQFSQPRIRAFTGYNDAHLKDENVTKSDSQQPSWRSNARETGGQMGSTNEKSDASSKFHLEQNMVVDDARQSETSIDGKCGQTFGINGCLGKNSSSKFAIKSWADMVEEEEEKLLTGKDLSPYFDGGWDYEEESADENQDSNIIHQTSCPKSPAEAINQKFEAFDLKDGFAAFSNAVSPRNPTVRRSLRFDAKNDFSTRKKHRLQVFQDITPSIDSP</sequence>
<dbReference type="InterPro" id="IPR019734">
    <property type="entry name" value="TPR_rpt"/>
</dbReference>
<evidence type="ECO:0000256" key="8">
    <source>
        <dbReference type="SAM" id="MobiDB-lite"/>
    </source>
</evidence>
<evidence type="ECO:0000256" key="3">
    <source>
        <dbReference type="ARBA" id="ARBA00022803"/>
    </source>
</evidence>
<comment type="caution">
    <text evidence="9">The sequence shown here is derived from an EMBL/GenBank/DDBJ whole genome shotgun (WGS) entry which is preliminary data.</text>
</comment>
<evidence type="ECO:0000313" key="10">
    <source>
        <dbReference type="Proteomes" id="UP000091857"/>
    </source>
</evidence>
<dbReference type="AlphaFoldDB" id="A0A2C9UM41"/>
<evidence type="ECO:0000256" key="5">
    <source>
        <dbReference type="ARBA" id="ARBA00023242"/>
    </source>
</evidence>
<protein>
    <submittedName>
        <fullName evidence="9">Uncharacterized protein</fullName>
    </submittedName>
</protein>
<keyword evidence="4" id="KW-0175">Coiled coil</keyword>
<feature type="compositionally biased region" description="Basic and acidic residues" evidence="8">
    <location>
        <begin position="349"/>
        <end position="367"/>
    </location>
</feature>
<dbReference type="OrthoDB" id="1620277at2759"/>
<keyword evidence="3 7" id="KW-0802">TPR repeat</keyword>
<reference evidence="10" key="1">
    <citation type="journal article" date="2016" name="Nat. Biotechnol.">
        <title>Sequencing wild and cultivated cassava and related species reveals extensive interspecific hybridization and genetic diversity.</title>
        <authorList>
            <person name="Bredeson J.V."/>
            <person name="Lyons J.B."/>
            <person name="Prochnik S.E."/>
            <person name="Wu G.A."/>
            <person name="Ha C.M."/>
            <person name="Edsinger-Gonzales E."/>
            <person name="Grimwood J."/>
            <person name="Schmutz J."/>
            <person name="Rabbi I.Y."/>
            <person name="Egesi C."/>
            <person name="Nauluvula P."/>
            <person name="Lebot V."/>
            <person name="Ndunguru J."/>
            <person name="Mkamilo G."/>
            <person name="Bart R.S."/>
            <person name="Setter T.L."/>
            <person name="Gleadow R.M."/>
            <person name="Kulakow P."/>
            <person name="Ferguson M.E."/>
            <person name="Rounsley S."/>
            <person name="Rokhsar D.S."/>
        </authorList>
    </citation>
    <scope>NUCLEOTIDE SEQUENCE [LARGE SCALE GENOMIC DNA]</scope>
    <source>
        <strain evidence="10">cv. AM560-2</strain>
    </source>
</reference>
<dbReference type="EMBL" id="CM004400">
    <property type="protein sequence ID" value="OAY31582.1"/>
    <property type="molecule type" value="Genomic_DNA"/>
</dbReference>
<evidence type="ECO:0000256" key="4">
    <source>
        <dbReference type="ARBA" id="ARBA00023054"/>
    </source>
</evidence>
<evidence type="ECO:0000313" key="9">
    <source>
        <dbReference type="EMBL" id="OAY31582.1"/>
    </source>
</evidence>
<comment type="subcellular location">
    <subcellularLocation>
        <location evidence="1">Nucleus</location>
    </subcellularLocation>
</comment>
<dbReference type="Gene3D" id="1.25.40.10">
    <property type="entry name" value="Tetratricopeptide repeat domain"/>
    <property type="match status" value="1"/>
</dbReference>
<keyword evidence="10" id="KW-1185">Reference proteome</keyword>
<dbReference type="Gramene" id="Manes.14G124200.1.v8.1">
    <property type="protein sequence ID" value="Manes.14G124200.1.v8.1.CDS"/>
    <property type="gene ID" value="Manes.14G124200.v8.1"/>
</dbReference>
<keyword evidence="2" id="KW-0677">Repeat</keyword>
<dbReference type="Pfam" id="PF14559">
    <property type="entry name" value="TPR_19"/>
    <property type="match status" value="1"/>
</dbReference>
<dbReference type="SMART" id="SM00028">
    <property type="entry name" value="TPR"/>
    <property type="match status" value="2"/>
</dbReference>
<feature type="compositionally biased region" description="Polar residues" evidence="8">
    <location>
        <begin position="440"/>
        <end position="450"/>
    </location>
</feature>
<dbReference type="SUPFAM" id="SSF48452">
    <property type="entry name" value="TPR-like"/>
    <property type="match status" value="1"/>
</dbReference>
<evidence type="ECO:0000256" key="2">
    <source>
        <dbReference type="ARBA" id="ARBA00022737"/>
    </source>
</evidence>
<dbReference type="InterPro" id="IPR044961">
    <property type="entry name" value="MS5/SDI1"/>
</dbReference>
<proteinExistence type="inferred from homology"/>
<feature type="region of interest" description="Disordered" evidence="8">
    <location>
        <begin position="435"/>
        <end position="468"/>
    </location>
</feature>
<dbReference type="STRING" id="3983.A0A2C9UM41"/>
<dbReference type="PANTHER" id="PTHR36326:SF4">
    <property type="entry name" value="PROTEIN POLLENLESS 3-LIKE 1"/>
    <property type="match status" value="1"/>
</dbReference>
<feature type="region of interest" description="Disordered" evidence="8">
    <location>
        <begin position="280"/>
        <end position="305"/>
    </location>
</feature>